<feature type="transmembrane region" description="Helical" evidence="5">
    <location>
        <begin position="156"/>
        <end position="177"/>
    </location>
</feature>
<comment type="subcellular location">
    <subcellularLocation>
        <location evidence="1">Membrane</location>
        <topology evidence="1">Multi-pass membrane protein</topology>
    </subcellularLocation>
</comment>
<reference evidence="7 8" key="1">
    <citation type="submission" date="2019-10" db="EMBL/GenBank/DDBJ databases">
        <title>Dictyobacter vulcani sp. nov., within the class Ktedonobacteria, isolated from soil of volcanic Mt. Zao.</title>
        <authorList>
            <person name="Zheng Y."/>
            <person name="Wang C.M."/>
            <person name="Sakai Y."/>
            <person name="Abe K."/>
            <person name="Yokota A."/>
            <person name="Yabe S."/>
        </authorList>
    </citation>
    <scope>NUCLEOTIDE SEQUENCE [LARGE SCALE GENOMIC DNA]</scope>
    <source>
        <strain evidence="7 8">W12</strain>
    </source>
</reference>
<evidence type="ECO:0000256" key="5">
    <source>
        <dbReference type="SAM" id="Phobius"/>
    </source>
</evidence>
<name>A0A5J4KYK9_9CHLR</name>
<proteinExistence type="predicted"/>
<sequence>MWFTSVYLKTLREARIAILGWGLGMGLLLYAVLSAYPALVETPQARASLVSLSSSFAWLAEPVAVDTPGGYATFKYGFTILIVALWPLLACSRLLRGEEERGTLDVLLSLPRGRRRVALEKLAAVWTALAGMGLIIGLLTFAGGNHVNADFGLGDSLLFGLNIVLVCGVFGSLALLISQFTQERSTAAGLTGGLLLVFIIIDMVHRIIPDTDWFSRLSPIYYYNLSKAIIPKYGVHPGALLVLLALNILLSGVALVLFERRDIGGTVAIPRWLRPPERASQPAYALPVNAWSLRSIYTRSLGMIIAPACWWTLGIAGFAAWMVVVVQQTEEKMATLYTSSPLLKGFLTKVGGGDINTNATILSALFILLPLLMMAFAVTQASRWSADEEDGLQELVLATPQSRLTVLLARFGALTTAVVIMSLLTLAATVLASTATGLKLDVGNLAAATLSIIPLGLLMAAFGYLFSGWLSTALDTGILSFLLVIWFFISFVGPELNMSDSTLRLSALYYYGTPLLHGLPLWNTLGVLAVAIVALILASARFVRKDIGR</sequence>
<comment type="caution">
    <text evidence="7">The sequence shown here is derived from an EMBL/GenBank/DDBJ whole genome shotgun (WGS) entry which is preliminary data.</text>
</comment>
<evidence type="ECO:0000256" key="3">
    <source>
        <dbReference type="ARBA" id="ARBA00022989"/>
    </source>
</evidence>
<organism evidence="7 8">
    <name type="scientific">Dictyobacter vulcani</name>
    <dbReference type="NCBI Taxonomy" id="2607529"/>
    <lineage>
        <taxon>Bacteria</taxon>
        <taxon>Bacillati</taxon>
        <taxon>Chloroflexota</taxon>
        <taxon>Ktedonobacteria</taxon>
        <taxon>Ktedonobacterales</taxon>
        <taxon>Dictyobacteraceae</taxon>
        <taxon>Dictyobacter</taxon>
    </lineage>
</organism>
<evidence type="ECO:0000313" key="7">
    <source>
        <dbReference type="EMBL" id="GER90236.1"/>
    </source>
</evidence>
<gene>
    <name evidence="7" type="ORF">KDW_43980</name>
</gene>
<dbReference type="Pfam" id="PF12679">
    <property type="entry name" value="ABC2_membrane_2"/>
    <property type="match status" value="1"/>
</dbReference>
<dbReference type="Proteomes" id="UP000326912">
    <property type="component" value="Unassembled WGS sequence"/>
</dbReference>
<dbReference type="PANTHER" id="PTHR37305">
    <property type="entry name" value="INTEGRAL MEMBRANE PROTEIN-RELATED"/>
    <property type="match status" value="1"/>
</dbReference>
<dbReference type="EMBL" id="BKZW01000002">
    <property type="protein sequence ID" value="GER90236.1"/>
    <property type="molecule type" value="Genomic_DNA"/>
</dbReference>
<feature type="transmembrane region" description="Helical" evidence="5">
    <location>
        <begin position="473"/>
        <end position="493"/>
    </location>
</feature>
<dbReference type="AlphaFoldDB" id="A0A5J4KYK9"/>
<feature type="transmembrane region" description="Helical" evidence="5">
    <location>
        <begin position="16"/>
        <end position="39"/>
    </location>
</feature>
<feature type="transmembrane region" description="Helical" evidence="5">
    <location>
        <begin position="189"/>
        <end position="208"/>
    </location>
</feature>
<dbReference type="RefSeq" id="WP_162005484.1">
    <property type="nucleotide sequence ID" value="NZ_BKZW01000002.1"/>
</dbReference>
<feature type="transmembrane region" description="Helical" evidence="5">
    <location>
        <begin position="411"/>
        <end position="433"/>
    </location>
</feature>
<evidence type="ECO:0000256" key="1">
    <source>
        <dbReference type="ARBA" id="ARBA00004141"/>
    </source>
</evidence>
<protein>
    <recommendedName>
        <fullName evidence="6">ABC-2 type transporter transmembrane domain-containing protein</fullName>
    </recommendedName>
</protein>
<dbReference type="GO" id="GO:0005886">
    <property type="term" value="C:plasma membrane"/>
    <property type="evidence" value="ECO:0007669"/>
    <property type="project" value="UniProtKB-SubCell"/>
</dbReference>
<keyword evidence="2 5" id="KW-0812">Transmembrane</keyword>
<feature type="transmembrane region" description="Helical" evidence="5">
    <location>
        <begin position="445"/>
        <end position="466"/>
    </location>
</feature>
<evidence type="ECO:0000256" key="2">
    <source>
        <dbReference type="ARBA" id="ARBA00022692"/>
    </source>
</evidence>
<evidence type="ECO:0000313" key="8">
    <source>
        <dbReference type="Proteomes" id="UP000326912"/>
    </source>
</evidence>
<evidence type="ECO:0000259" key="6">
    <source>
        <dbReference type="Pfam" id="PF12698"/>
    </source>
</evidence>
<keyword evidence="8" id="KW-1185">Reference proteome</keyword>
<dbReference type="GO" id="GO:0140359">
    <property type="term" value="F:ABC-type transporter activity"/>
    <property type="evidence" value="ECO:0007669"/>
    <property type="project" value="InterPro"/>
</dbReference>
<feature type="domain" description="ABC-2 type transporter transmembrane" evidence="6">
    <location>
        <begin position="356"/>
        <end position="504"/>
    </location>
</feature>
<feature type="transmembrane region" description="Helical" evidence="5">
    <location>
        <begin position="239"/>
        <end position="258"/>
    </location>
</feature>
<feature type="transmembrane region" description="Helical" evidence="5">
    <location>
        <begin position="76"/>
        <end position="95"/>
    </location>
</feature>
<feature type="transmembrane region" description="Helical" evidence="5">
    <location>
        <begin position="301"/>
        <end position="324"/>
    </location>
</feature>
<keyword evidence="4 5" id="KW-0472">Membrane</keyword>
<keyword evidence="3 5" id="KW-1133">Transmembrane helix</keyword>
<dbReference type="PANTHER" id="PTHR37305:SF1">
    <property type="entry name" value="MEMBRANE PROTEIN"/>
    <property type="match status" value="1"/>
</dbReference>
<feature type="transmembrane region" description="Helical" evidence="5">
    <location>
        <begin position="359"/>
        <end position="378"/>
    </location>
</feature>
<evidence type="ECO:0000256" key="4">
    <source>
        <dbReference type="ARBA" id="ARBA00023136"/>
    </source>
</evidence>
<feature type="transmembrane region" description="Helical" evidence="5">
    <location>
        <begin position="122"/>
        <end position="144"/>
    </location>
</feature>
<feature type="transmembrane region" description="Helical" evidence="5">
    <location>
        <begin position="521"/>
        <end position="543"/>
    </location>
</feature>
<dbReference type="Pfam" id="PF12698">
    <property type="entry name" value="ABC2_membrane_3"/>
    <property type="match status" value="1"/>
</dbReference>
<accession>A0A5J4KYK9</accession>
<dbReference type="InterPro" id="IPR013525">
    <property type="entry name" value="ABC2_TM"/>
</dbReference>